<dbReference type="Proteomes" id="UP000218899">
    <property type="component" value="Chromosome"/>
</dbReference>
<feature type="transmembrane region" description="Helical" evidence="1">
    <location>
        <begin position="54"/>
        <end position="81"/>
    </location>
</feature>
<dbReference type="EMBL" id="AP014936">
    <property type="protein sequence ID" value="BAU49972.1"/>
    <property type="molecule type" value="Genomic_DNA"/>
</dbReference>
<proteinExistence type="predicted"/>
<keyword evidence="1" id="KW-0472">Membrane</keyword>
<dbReference type="AlphaFoldDB" id="A0A1C7AFB2"/>
<sequence>MQAHFPIRGVVLAGLAGGLAELVWVGLCAGFGPLEASRVAHEVTASFVATPMSAMSVWLGIAVHLLLALAVAFGFAALLWWPLARHRAPVLTWVLAAATLSAVWAVNFGVVLPVLNPAFVTLMPPGVTLASKLLFGMSMAAVLTACTATLRAPNPQAPVRV</sequence>
<organism evidence="2 3">
    <name type="scientific">Sulfurifustis variabilis</name>
    <dbReference type="NCBI Taxonomy" id="1675686"/>
    <lineage>
        <taxon>Bacteria</taxon>
        <taxon>Pseudomonadati</taxon>
        <taxon>Pseudomonadota</taxon>
        <taxon>Gammaproteobacteria</taxon>
        <taxon>Acidiferrobacterales</taxon>
        <taxon>Acidiferrobacteraceae</taxon>
        <taxon>Sulfurifustis</taxon>
    </lineage>
</organism>
<name>A0A1C7AFB2_9GAMM</name>
<reference evidence="2 3" key="1">
    <citation type="submission" date="2015-08" db="EMBL/GenBank/DDBJ databases">
        <title>Complete genome sequence of Sulfurifustis variabilis.</title>
        <authorList>
            <person name="Miura A."/>
            <person name="Kojima H."/>
            <person name="Fukui M."/>
        </authorList>
    </citation>
    <scope>NUCLEOTIDE SEQUENCE [LARGE SCALE GENOMIC DNA]</scope>
    <source>
        <strain evidence="3">skN76</strain>
    </source>
</reference>
<evidence type="ECO:0000313" key="3">
    <source>
        <dbReference type="Proteomes" id="UP000218899"/>
    </source>
</evidence>
<feature type="transmembrane region" description="Helical" evidence="1">
    <location>
        <begin position="12"/>
        <end position="34"/>
    </location>
</feature>
<dbReference type="RefSeq" id="WP_096462317.1">
    <property type="nucleotide sequence ID" value="NZ_AP014936.1"/>
</dbReference>
<evidence type="ECO:0000256" key="1">
    <source>
        <dbReference type="SAM" id="Phobius"/>
    </source>
</evidence>
<keyword evidence="1" id="KW-0812">Transmembrane</keyword>
<protein>
    <submittedName>
        <fullName evidence="2">Uncharacterized protein</fullName>
    </submittedName>
</protein>
<dbReference type="KEGG" id="sva:SVA_3436"/>
<gene>
    <name evidence="2" type="ORF">SVA_3436</name>
</gene>
<accession>A0A1C7AFB2</accession>
<keyword evidence="1" id="KW-1133">Transmembrane helix</keyword>
<evidence type="ECO:0000313" key="2">
    <source>
        <dbReference type="EMBL" id="BAU49972.1"/>
    </source>
</evidence>
<keyword evidence="3" id="KW-1185">Reference proteome</keyword>
<feature type="transmembrane region" description="Helical" evidence="1">
    <location>
        <begin position="93"/>
        <end position="115"/>
    </location>
</feature>
<feature type="transmembrane region" description="Helical" evidence="1">
    <location>
        <begin position="127"/>
        <end position="150"/>
    </location>
</feature>